<feature type="compositionally biased region" description="Basic and acidic residues" evidence="1">
    <location>
        <begin position="47"/>
        <end position="60"/>
    </location>
</feature>
<name>A0A5Q0QEY0_9SPHI</name>
<proteinExistence type="predicted"/>
<reference evidence="2 3" key="1">
    <citation type="submission" date="2019-10" db="EMBL/GenBank/DDBJ databases">
        <authorList>
            <person name="Dong K."/>
        </authorList>
    </citation>
    <scope>NUCLEOTIDE SEQUENCE [LARGE SCALE GENOMIC DNA]</scope>
    <source>
        <strain evidence="3">dk4302</strain>
    </source>
</reference>
<protein>
    <submittedName>
        <fullName evidence="2">Uncharacterized protein</fullName>
    </submittedName>
</protein>
<dbReference type="Proteomes" id="UP000326921">
    <property type="component" value="Chromosome"/>
</dbReference>
<dbReference type="RefSeq" id="WP_153511072.1">
    <property type="nucleotide sequence ID" value="NZ_CP045652.1"/>
</dbReference>
<evidence type="ECO:0000256" key="1">
    <source>
        <dbReference type="SAM" id="MobiDB-lite"/>
    </source>
</evidence>
<evidence type="ECO:0000313" key="2">
    <source>
        <dbReference type="EMBL" id="QGA26328.1"/>
    </source>
</evidence>
<dbReference type="EMBL" id="CP045652">
    <property type="protein sequence ID" value="QGA26328.1"/>
    <property type="molecule type" value="Genomic_DNA"/>
</dbReference>
<evidence type="ECO:0000313" key="3">
    <source>
        <dbReference type="Proteomes" id="UP000326921"/>
    </source>
</evidence>
<accession>A0A5Q0QEY0</accession>
<keyword evidence="3" id="KW-1185">Reference proteome</keyword>
<feature type="region of interest" description="Disordered" evidence="1">
    <location>
        <begin position="35"/>
        <end position="60"/>
    </location>
</feature>
<dbReference type="KEGG" id="sphe:GFH32_08305"/>
<organism evidence="2 3">
    <name type="scientific">Sphingobacterium zhuxiongii</name>
    <dbReference type="NCBI Taxonomy" id="2662364"/>
    <lineage>
        <taxon>Bacteria</taxon>
        <taxon>Pseudomonadati</taxon>
        <taxon>Bacteroidota</taxon>
        <taxon>Sphingobacteriia</taxon>
        <taxon>Sphingobacteriales</taxon>
        <taxon>Sphingobacteriaceae</taxon>
        <taxon>Sphingobacterium</taxon>
    </lineage>
</organism>
<gene>
    <name evidence="2" type="ORF">GFH32_08305</name>
</gene>
<sequence>MKSLQNLQANRIQNTENIKGAAGIFIDFSENVLNDNSESTSAHRPTHAGDKLYCDHFNDN</sequence>
<dbReference type="AlphaFoldDB" id="A0A5Q0QEY0"/>